<reference evidence="1 2" key="1">
    <citation type="journal article" date="2019" name="Genome Biol. Evol.">
        <title>Insights into the evolution of the New World diploid cottons (Gossypium, subgenus Houzingenia) based on genome sequencing.</title>
        <authorList>
            <person name="Grover C.E."/>
            <person name="Arick M.A. 2nd"/>
            <person name="Thrash A."/>
            <person name="Conover J.L."/>
            <person name="Sanders W.S."/>
            <person name="Peterson D.G."/>
            <person name="Frelichowski J.E."/>
            <person name="Scheffler J.A."/>
            <person name="Scheffler B.E."/>
            <person name="Wendel J.F."/>
        </authorList>
    </citation>
    <scope>NUCLEOTIDE SEQUENCE [LARGE SCALE GENOMIC DNA]</scope>
    <source>
        <strain evidence="1">1</strain>
        <tissue evidence="1">Leaf</tissue>
    </source>
</reference>
<dbReference type="OrthoDB" id="993284at2759"/>
<dbReference type="EMBL" id="JABFAF010000013">
    <property type="protein sequence ID" value="MBA0874009.1"/>
    <property type="molecule type" value="Genomic_DNA"/>
</dbReference>
<dbReference type="AlphaFoldDB" id="A0A7J9MUG0"/>
<protein>
    <submittedName>
        <fullName evidence="1">Uncharacterized protein</fullName>
    </submittedName>
</protein>
<dbReference type="Proteomes" id="UP000593576">
    <property type="component" value="Unassembled WGS sequence"/>
</dbReference>
<comment type="caution">
    <text evidence="1">The sequence shown here is derived from an EMBL/GenBank/DDBJ whole genome shotgun (WGS) entry which is preliminary data.</text>
</comment>
<keyword evidence="2" id="KW-1185">Reference proteome</keyword>
<evidence type="ECO:0000313" key="2">
    <source>
        <dbReference type="Proteomes" id="UP000593576"/>
    </source>
</evidence>
<evidence type="ECO:0000313" key="1">
    <source>
        <dbReference type="EMBL" id="MBA0874009.1"/>
    </source>
</evidence>
<name>A0A7J9MUG0_GOSSC</name>
<proteinExistence type="predicted"/>
<gene>
    <name evidence="1" type="ORF">Goshw_010257</name>
</gene>
<accession>A0A7J9MUG0</accession>
<sequence length="83" mass="9327">MLIHVLKDCPMARKVLEFGGLDNKLLDGNYLRCVDWIEGIVRILDIKALSDFITAYYALVARDANGFVLGGRTGYVNKDVHIE</sequence>
<organism evidence="1 2">
    <name type="scientific">Gossypium schwendimanii</name>
    <name type="common">Cotton</name>
    <dbReference type="NCBI Taxonomy" id="34291"/>
    <lineage>
        <taxon>Eukaryota</taxon>
        <taxon>Viridiplantae</taxon>
        <taxon>Streptophyta</taxon>
        <taxon>Embryophyta</taxon>
        <taxon>Tracheophyta</taxon>
        <taxon>Spermatophyta</taxon>
        <taxon>Magnoliopsida</taxon>
        <taxon>eudicotyledons</taxon>
        <taxon>Gunneridae</taxon>
        <taxon>Pentapetalae</taxon>
        <taxon>rosids</taxon>
        <taxon>malvids</taxon>
        <taxon>Malvales</taxon>
        <taxon>Malvaceae</taxon>
        <taxon>Malvoideae</taxon>
        <taxon>Gossypium</taxon>
    </lineage>
</organism>